<dbReference type="InterPro" id="IPR036280">
    <property type="entry name" value="Multihaem_cyt_sf"/>
</dbReference>
<keyword evidence="3" id="KW-1185">Reference proteome</keyword>
<evidence type="ECO:0000256" key="1">
    <source>
        <dbReference type="SAM" id="MobiDB-lite"/>
    </source>
</evidence>
<name>A0ABS1CQF4_9GAMM</name>
<dbReference type="SUPFAM" id="SSF48695">
    <property type="entry name" value="Multiheme cytochromes"/>
    <property type="match status" value="1"/>
</dbReference>
<gene>
    <name evidence="2" type="ORF">CKO31_25895</name>
</gene>
<dbReference type="Proteomes" id="UP000748752">
    <property type="component" value="Unassembled WGS sequence"/>
</dbReference>
<reference evidence="2 3" key="1">
    <citation type="journal article" date="2020" name="Microorganisms">
        <title>Osmotic Adaptation and Compatible Solute Biosynthesis of Phototrophic Bacteria as Revealed from Genome Analyses.</title>
        <authorList>
            <person name="Imhoff J.F."/>
            <person name="Rahn T."/>
            <person name="Kunzel S."/>
            <person name="Keller A."/>
            <person name="Neulinger S.C."/>
        </authorList>
    </citation>
    <scope>NUCLEOTIDE SEQUENCE [LARGE SCALE GENOMIC DNA]</scope>
    <source>
        <strain evidence="2 3">DSM 6210</strain>
    </source>
</reference>
<evidence type="ECO:0000313" key="2">
    <source>
        <dbReference type="EMBL" id="MBK1634085.1"/>
    </source>
</evidence>
<protein>
    <recommendedName>
        <fullName evidence="4">Doubled CXXCH motif domain-containing protein</fullName>
    </recommendedName>
</protein>
<evidence type="ECO:0000313" key="3">
    <source>
        <dbReference type="Proteomes" id="UP000748752"/>
    </source>
</evidence>
<comment type="caution">
    <text evidence="2">The sequence shown here is derived from an EMBL/GenBank/DDBJ whole genome shotgun (WGS) entry which is preliminary data.</text>
</comment>
<feature type="non-terminal residue" evidence="2">
    <location>
        <position position="1"/>
    </location>
</feature>
<feature type="compositionally biased region" description="Basic and acidic residues" evidence="1">
    <location>
        <begin position="104"/>
        <end position="130"/>
    </location>
</feature>
<dbReference type="EMBL" id="NRRV01000264">
    <property type="protein sequence ID" value="MBK1634085.1"/>
    <property type="molecule type" value="Genomic_DNA"/>
</dbReference>
<accession>A0ABS1CQF4</accession>
<sequence>STSHPSLEHGSGEFWCGACHNMQTPDKLSSGTLNDVAFDDAHLVCGQCHASQLEDWQYGSHSRRVDYWQGHPELYGCVHCHDPHAPAIKPRKPQPPPPVRAGLARHENRIGDPARAVWERYARPTVERQQEGAQSQDNRTPPVGAFSHLTATEDRANDK</sequence>
<evidence type="ECO:0008006" key="4">
    <source>
        <dbReference type="Google" id="ProtNLM"/>
    </source>
</evidence>
<proteinExistence type="predicted"/>
<organism evidence="2 3">
    <name type="scientific">Thiohalocapsa halophila</name>
    <dbReference type="NCBI Taxonomy" id="69359"/>
    <lineage>
        <taxon>Bacteria</taxon>
        <taxon>Pseudomonadati</taxon>
        <taxon>Pseudomonadota</taxon>
        <taxon>Gammaproteobacteria</taxon>
        <taxon>Chromatiales</taxon>
        <taxon>Chromatiaceae</taxon>
        <taxon>Thiohalocapsa</taxon>
    </lineage>
</organism>
<feature type="region of interest" description="Disordered" evidence="1">
    <location>
        <begin position="86"/>
        <end position="159"/>
    </location>
</feature>